<keyword evidence="1" id="KW-1133">Transmembrane helix</keyword>
<evidence type="ECO:0000313" key="3">
    <source>
        <dbReference type="Proteomes" id="UP001174934"/>
    </source>
</evidence>
<keyword evidence="3" id="KW-1185">Reference proteome</keyword>
<organism evidence="2 3">
    <name type="scientific">Bombardia bombarda</name>
    <dbReference type="NCBI Taxonomy" id="252184"/>
    <lineage>
        <taxon>Eukaryota</taxon>
        <taxon>Fungi</taxon>
        <taxon>Dikarya</taxon>
        <taxon>Ascomycota</taxon>
        <taxon>Pezizomycotina</taxon>
        <taxon>Sordariomycetes</taxon>
        <taxon>Sordariomycetidae</taxon>
        <taxon>Sordariales</taxon>
        <taxon>Lasiosphaeriaceae</taxon>
        <taxon>Bombardia</taxon>
    </lineage>
</organism>
<proteinExistence type="predicted"/>
<feature type="transmembrane region" description="Helical" evidence="1">
    <location>
        <begin position="24"/>
        <end position="55"/>
    </location>
</feature>
<keyword evidence="1" id="KW-0812">Transmembrane</keyword>
<comment type="caution">
    <text evidence="2">The sequence shown here is derived from an EMBL/GenBank/DDBJ whole genome shotgun (WGS) entry which is preliminary data.</text>
</comment>
<keyword evidence="1" id="KW-0472">Membrane</keyword>
<gene>
    <name evidence="2" type="ORF">B0T17DRAFT_522118</name>
</gene>
<feature type="transmembrane region" description="Helical" evidence="1">
    <location>
        <begin position="61"/>
        <end position="79"/>
    </location>
</feature>
<reference evidence="2" key="1">
    <citation type="submission" date="2023-06" db="EMBL/GenBank/DDBJ databases">
        <title>Genome-scale phylogeny and comparative genomics of the fungal order Sordariales.</title>
        <authorList>
            <consortium name="Lawrence Berkeley National Laboratory"/>
            <person name="Hensen N."/>
            <person name="Bonometti L."/>
            <person name="Westerberg I."/>
            <person name="Brannstrom I.O."/>
            <person name="Guillou S."/>
            <person name="Cros-Aarteil S."/>
            <person name="Calhoun S."/>
            <person name="Haridas S."/>
            <person name="Kuo A."/>
            <person name="Mondo S."/>
            <person name="Pangilinan J."/>
            <person name="Riley R."/>
            <person name="LaButti K."/>
            <person name="Andreopoulos B."/>
            <person name="Lipzen A."/>
            <person name="Chen C."/>
            <person name="Yanf M."/>
            <person name="Daum C."/>
            <person name="Ng V."/>
            <person name="Clum A."/>
            <person name="Steindorff A."/>
            <person name="Ohm R."/>
            <person name="Martin F."/>
            <person name="Silar P."/>
            <person name="Natvig D."/>
            <person name="Lalanne C."/>
            <person name="Gautier V."/>
            <person name="Ament-velasquez S.L."/>
            <person name="Kruys A."/>
            <person name="Hutchinson M.I."/>
            <person name="Powell A.J."/>
            <person name="Barry K."/>
            <person name="Miller A.N."/>
            <person name="Grigoriev I.V."/>
            <person name="Debuchy R."/>
            <person name="Gladieux P."/>
            <person name="Thoren M.H."/>
            <person name="Johannesson H."/>
        </authorList>
    </citation>
    <scope>NUCLEOTIDE SEQUENCE</scope>
    <source>
        <strain evidence="2">SMH3391-2</strain>
    </source>
</reference>
<dbReference type="EMBL" id="JAULSR010000002">
    <property type="protein sequence ID" value="KAK0628206.1"/>
    <property type="molecule type" value="Genomic_DNA"/>
</dbReference>
<evidence type="ECO:0000256" key="1">
    <source>
        <dbReference type="SAM" id="Phobius"/>
    </source>
</evidence>
<dbReference type="AlphaFoldDB" id="A0AA40C7B0"/>
<evidence type="ECO:0000313" key="2">
    <source>
        <dbReference type="EMBL" id="KAK0628206.1"/>
    </source>
</evidence>
<sequence>MEEMITSRHSYGEELINFLAGRHVVVFVLCPCVGSVDVWCAPILFCAVVSLLWAMTYVVTRVQLSDCSSVFVYIFFVSFKRQASALLA</sequence>
<name>A0AA40C7B0_9PEZI</name>
<accession>A0AA40C7B0</accession>
<dbReference type="Proteomes" id="UP001174934">
    <property type="component" value="Unassembled WGS sequence"/>
</dbReference>
<protein>
    <submittedName>
        <fullName evidence="2">Uncharacterized protein</fullName>
    </submittedName>
</protein>